<dbReference type="Pfam" id="PF07369">
    <property type="entry name" value="DUF1488"/>
    <property type="match status" value="1"/>
</dbReference>
<organism evidence="1 2">
    <name type="scientific">Paraburkholderia madseniana</name>
    <dbReference type="NCBI Taxonomy" id="2599607"/>
    <lineage>
        <taxon>Bacteria</taxon>
        <taxon>Pseudomonadati</taxon>
        <taxon>Pseudomonadota</taxon>
        <taxon>Betaproteobacteria</taxon>
        <taxon>Burkholderiales</taxon>
        <taxon>Burkholderiaceae</taxon>
        <taxon>Paraburkholderia</taxon>
    </lineage>
</organism>
<comment type="caution">
    <text evidence="1">The sequence shown here is derived from an EMBL/GenBank/DDBJ whole genome shotgun (WGS) entry which is preliminary data.</text>
</comment>
<dbReference type="InterPro" id="IPR036692">
    <property type="entry name" value="Shew3726-like_sf"/>
</dbReference>
<dbReference type="AlphaFoldDB" id="A0A6N6WEJ6"/>
<evidence type="ECO:0000313" key="1">
    <source>
        <dbReference type="EMBL" id="KAE8759035.1"/>
    </source>
</evidence>
<dbReference type="OrthoDB" id="9105893at2"/>
<gene>
    <name evidence="1" type="ORF">FSO04_15755</name>
</gene>
<accession>A0A6N6WEJ6</accession>
<name>A0A6N6WEJ6_9BURK</name>
<proteinExistence type="predicted"/>
<dbReference type="Proteomes" id="UP000463700">
    <property type="component" value="Unassembled WGS sequence"/>
</dbReference>
<dbReference type="SUPFAM" id="SSF160272">
    <property type="entry name" value="Shew3726-like"/>
    <property type="match status" value="1"/>
</dbReference>
<dbReference type="EMBL" id="VOSW01000026">
    <property type="protein sequence ID" value="KAE8759035.1"/>
    <property type="molecule type" value="Genomic_DNA"/>
</dbReference>
<evidence type="ECO:0000313" key="2">
    <source>
        <dbReference type="Proteomes" id="UP000463700"/>
    </source>
</evidence>
<reference evidence="1 2" key="1">
    <citation type="journal article" date="2020" name="Int. J. Syst. Evol. Microbiol.">
        <title>Paraburkholderia madseniana sp. nov., a phenolic acid-degrading bacterium isolated from acidic forest soil.</title>
        <authorList>
            <person name="Wilhelm R.C."/>
            <person name="Murphy S.J.L."/>
            <person name="Feriancek N.M."/>
            <person name="Karasz D.C."/>
            <person name="DeRito C.M."/>
            <person name="Newman J.D."/>
            <person name="Buckley D.H."/>
        </authorList>
    </citation>
    <scope>NUCLEOTIDE SEQUENCE [LARGE SCALE GENOMIC DNA]</scope>
    <source>
        <strain evidence="1 2">RP11</strain>
    </source>
</reference>
<dbReference type="InterPro" id="IPR009962">
    <property type="entry name" value="DUF1488"/>
</dbReference>
<dbReference type="RefSeq" id="WP_154560572.1">
    <property type="nucleotide sequence ID" value="NZ_JAMXWG010000004.1"/>
</dbReference>
<protein>
    <submittedName>
        <fullName evidence="1">DUF1488 family protein</fullName>
    </submittedName>
</protein>
<sequence length="89" mass="9551">MDSTLAAEASVSADGKLVAFIAHARGRAVQCSITRDALEQHFWAPIGADDAHLLKACMDGHKRIVAAVERKVLRGSDEPIKLNAADFSH</sequence>